<dbReference type="InterPro" id="IPR036188">
    <property type="entry name" value="FAD/NAD-bd_sf"/>
</dbReference>
<proteinExistence type="predicted"/>
<evidence type="ECO:0000313" key="2">
    <source>
        <dbReference type="Proteomes" id="UP000243359"/>
    </source>
</evidence>
<dbReference type="SUPFAM" id="SSF51905">
    <property type="entry name" value="FAD/NAD(P)-binding domain"/>
    <property type="match status" value="2"/>
</dbReference>
<name>A0A1H1PAM8_9PSED</name>
<dbReference type="PANTHER" id="PTHR42877:SF4">
    <property type="entry name" value="FAD_NAD(P)-BINDING DOMAIN-CONTAINING PROTEIN-RELATED"/>
    <property type="match status" value="1"/>
</dbReference>
<dbReference type="AlphaFoldDB" id="A0A1H1PAM8"/>
<dbReference type="STRING" id="1392877.SAMN05216221_1025"/>
<dbReference type="EMBL" id="LT629751">
    <property type="protein sequence ID" value="SDS08065.1"/>
    <property type="molecule type" value="Genomic_DNA"/>
</dbReference>
<dbReference type="Proteomes" id="UP000243359">
    <property type="component" value="Chromosome I"/>
</dbReference>
<dbReference type="PRINTS" id="PR00469">
    <property type="entry name" value="PNDRDTASEII"/>
</dbReference>
<dbReference type="RefSeq" id="WP_090347916.1">
    <property type="nucleotide sequence ID" value="NZ_LT629751.1"/>
</dbReference>
<gene>
    <name evidence="1" type="ORF">SAMN05216221_1025</name>
</gene>
<dbReference type="Pfam" id="PF13450">
    <property type="entry name" value="NAD_binding_8"/>
    <property type="match status" value="1"/>
</dbReference>
<dbReference type="InterPro" id="IPR051209">
    <property type="entry name" value="FAD-bind_Monooxygenase_sf"/>
</dbReference>
<dbReference type="PRINTS" id="PR00368">
    <property type="entry name" value="FADPNR"/>
</dbReference>
<reference evidence="2" key="1">
    <citation type="submission" date="2016-10" db="EMBL/GenBank/DDBJ databases">
        <authorList>
            <person name="Varghese N."/>
            <person name="Submissions S."/>
        </authorList>
    </citation>
    <scope>NUCLEOTIDE SEQUENCE [LARGE SCALE GENOMIC DNA]</scope>
    <source>
        <strain evidence="2">KCTC 32247</strain>
    </source>
</reference>
<keyword evidence="2" id="KW-1185">Reference proteome</keyword>
<evidence type="ECO:0000313" key="1">
    <source>
        <dbReference type="EMBL" id="SDS08065.1"/>
    </source>
</evidence>
<accession>A0A1H1PAM8</accession>
<dbReference type="Gene3D" id="3.50.50.60">
    <property type="entry name" value="FAD/NAD(P)-binding domain"/>
    <property type="match status" value="2"/>
</dbReference>
<protein>
    <submittedName>
        <fullName evidence="1">Predicted flavoprotein CzcO associated with the cation diffusion facilitator CzcD</fullName>
    </submittedName>
</protein>
<dbReference type="OrthoDB" id="312624at2"/>
<organism evidence="1 2">
    <name type="scientific">Pseudomonas oryzae</name>
    <dbReference type="NCBI Taxonomy" id="1392877"/>
    <lineage>
        <taxon>Bacteria</taxon>
        <taxon>Pseudomonadati</taxon>
        <taxon>Pseudomonadota</taxon>
        <taxon>Gammaproteobacteria</taxon>
        <taxon>Pseudomonadales</taxon>
        <taxon>Pseudomonadaceae</taxon>
        <taxon>Pseudomonas</taxon>
    </lineage>
</organism>
<dbReference type="PANTHER" id="PTHR42877">
    <property type="entry name" value="L-ORNITHINE N(5)-MONOOXYGENASE-RELATED"/>
    <property type="match status" value="1"/>
</dbReference>
<sequence>MNDTAARPDLRVVVIGAGMAGILSGIKLREAGFANVTIYEKASRIGGTWRENTYPGLTCDVPSHAYTYSFEPNPDWSRFLPPGAEIQEYFERTVKKYRVDELIRFNEEIVRCEFVGGRWQLEMKSGLTDSADIVIAATGVLHHPNTPSLRGLDSFRGDLLHSARWDHDIPLDGRRIGIVGNGSTGVQIVSALAARAGKLKHFQRTAQWIFPVDNPFYSEEQKAAFRADRALLKRMQNEETYLANVERFTNAVLDANSPEILEIEAIARDNLENSVSDPVLREKLRPTYRAACKRLIYSPDYYQAIQHPNAELVTDGIECIEAGGVRTRDGQLHELDVLVLATGYKADQFMRPMQITGRDGHTLEQAWAQGPTAYMAISIPEFPNLFMLNGPTGPVGNFSLIDIAELQWGYIAQLIELVRSGQCREVSAAQSALDAYDVARKDAARKTVFGSGCNSWYLDADGIPNTWPWSQQRFKDEMAAPKLEAFVLR</sequence>